<dbReference type="NCBIfam" id="NF005454">
    <property type="entry name" value="PRK07048.1"/>
    <property type="match status" value="1"/>
</dbReference>
<comment type="cofactor">
    <cofactor evidence="1">
        <name>pyridoxal 5'-phosphate</name>
        <dbReference type="ChEBI" id="CHEBI:597326"/>
    </cofactor>
</comment>
<evidence type="ECO:0000313" key="4">
    <source>
        <dbReference type="EMBL" id="MCM5678142.1"/>
    </source>
</evidence>
<proteinExistence type="predicted"/>
<evidence type="ECO:0000259" key="3">
    <source>
        <dbReference type="Pfam" id="PF00291"/>
    </source>
</evidence>
<dbReference type="Proteomes" id="UP001165541">
    <property type="component" value="Unassembled WGS sequence"/>
</dbReference>
<accession>A0ABT0YHD6</accession>
<dbReference type="EMBL" id="JAMKFE010000001">
    <property type="protein sequence ID" value="MCM5678142.1"/>
    <property type="molecule type" value="Genomic_DNA"/>
</dbReference>
<evidence type="ECO:0000313" key="5">
    <source>
        <dbReference type="Proteomes" id="UP001165541"/>
    </source>
</evidence>
<comment type="caution">
    <text evidence="4">The sequence shown here is derived from an EMBL/GenBank/DDBJ whole genome shotgun (WGS) entry which is preliminary data.</text>
</comment>
<evidence type="ECO:0000256" key="2">
    <source>
        <dbReference type="ARBA" id="ARBA00022898"/>
    </source>
</evidence>
<evidence type="ECO:0000256" key="1">
    <source>
        <dbReference type="ARBA" id="ARBA00001933"/>
    </source>
</evidence>
<reference evidence="4" key="1">
    <citation type="submission" date="2022-05" db="EMBL/GenBank/DDBJ databases">
        <title>Schlegelella sp. nov., isolated from mangrove soil.</title>
        <authorList>
            <person name="Liu Y."/>
            <person name="Ge X."/>
            <person name="Liu W."/>
        </authorList>
    </citation>
    <scope>NUCLEOTIDE SEQUENCE</scope>
    <source>
        <strain evidence="4">S2-27</strain>
    </source>
</reference>
<name>A0ABT0YHD6_9BURK</name>
<keyword evidence="4" id="KW-0456">Lyase</keyword>
<dbReference type="InterPro" id="IPR001926">
    <property type="entry name" value="TrpB-like_PALP"/>
</dbReference>
<dbReference type="SUPFAM" id="SSF53686">
    <property type="entry name" value="Tryptophan synthase beta subunit-like PLP-dependent enzymes"/>
    <property type="match status" value="1"/>
</dbReference>
<dbReference type="Pfam" id="PF00291">
    <property type="entry name" value="PALP"/>
    <property type="match status" value="1"/>
</dbReference>
<dbReference type="InterPro" id="IPR036052">
    <property type="entry name" value="TrpB-like_PALP_sf"/>
</dbReference>
<dbReference type="CDD" id="cd01562">
    <property type="entry name" value="Thr-dehyd"/>
    <property type="match status" value="1"/>
</dbReference>
<keyword evidence="2" id="KW-0663">Pyridoxal phosphate</keyword>
<dbReference type="PANTHER" id="PTHR43050:SF1">
    <property type="entry name" value="SERINE RACEMASE"/>
    <property type="match status" value="1"/>
</dbReference>
<dbReference type="Gene3D" id="3.40.50.1100">
    <property type="match status" value="2"/>
</dbReference>
<keyword evidence="5" id="KW-1185">Reference proteome</keyword>
<dbReference type="PANTHER" id="PTHR43050">
    <property type="entry name" value="SERINE / THREONINE RACEMASE FAMILY MEMBER"/>
    <property type="match status" value="1"/>
</dbReference>
<sequence length="326" mass="34291">MNELPISFDDVARAHERLHGVVHRTPVWTSATADALTGARLFFKCEHLQRMGAFKIRGAYNAIAQFTPQQRNAGVVTFSSGNHAQAIALAARLLGVRAVVAMPADAPQAKRDATRGYGAEVRSYDRYAEDGQAVASQLAREDGLTLIPPFDHLHVMAGQGTAAKELIEDVGELDLLLTPVGGGGLLSGCAVTARAMSPACRIVGVEPEAGNDGQRSLAAGAIVRIETPRTVADAAQSRYLGEHPFQVLRQLVQGILTVTDGEIVEAMRFVAGRMKAVVEPTGCLAVAAVLANKIDVRGQRVGIVLSGGNVDMARYAALLAGGAQPA</sequence>
<gene>
    <name evidence="4" type="ORF">M8A51_01175</name>
</gene>
<protein>
    <submittedName>
        <fullName evidence="4">Threo-3-hydroxy-L-aspartate ammonia-lyase</fullName>
        <ecNumber evidence="4">4.3.1.16</ecNumber>
    </submittedName>
</protein>
<organism evidence="4 5">
    <name type="scientific">Caldimonas mangrovi</name>
    <dbReference type="NCBI Taxonomy" id="2944811"/>
    <lineage>
        <taxon>Bacteria</taxon>
        <taxon>Pseudomonadati</taxon>
        <taxon>Pseudomonadota</taxon>
        <taxon>Betaproteobacteria</taxon>
        <taxon>Burkholderiales</taxon>
        <taxon>Sphaerotilaceae</taxon>
        <taxon>Caldimonas</taxon>
    </lineage>
</organism>
<dbReference type="GO" id="GO:0030848">
    <property type="term" value="F:threo-3-hydroxyaspartate ammonia-lyase activity"/>
    <property type="evidence" value="ECO:0007669"/>
    <property type="project" value="UniProtKB-EC"/>
</dbReference>
<dbReference type="RefSeq" id="WP_251776288.1">
    <property type="nucleotide sequence ID" value="NZ_JAMKFE010000001.1"/>
</dbReference>
<feature type="domain" description="Tryptophan synthase beta chain-like PALP" evidence="3">
    <location>
        <begin position="22"/>
        <end position="307"/>
    </location>
</feature>
<dbReference type="EC" id="4.3.1.16" evidence="4"/>